<accession>A0ABM9E7I1</accession>
<proteinExistence type="predicted"/>
<gene>
    <name evidence="2" type="ORF">MES4922_40062</name>
</gene>
<evidence type="ECO:0000313" key="3">
    <source>
        <dbReference type="Proteomes" id="UP001152604"/>
    </source>
</evidence>
<reference evidence="2" key="1">
    <citation type="submission" date="2022-03" db="EMBL/GenBank/DDBJ databases">
        <authorList>
            <person name="Brunel B."/>
        </authorList>
    </citation>
    <scope>NUCLEOTIDE SEQUENCE</scope>
    <source>
        <strain evidence="2">STM4922sample</strain>
    </source>
</reference>
<organism evidence="2 3">
    <name type="scientific">Mesorhizobium ventifaucium</name>
    <dbReference type="NCBI Taxonomy" id="666020"/>
    <lineage>
        <taxon>Bacteria</taxon>
        <taxon>Pseudomonadati</taxon>
        <taxon>Pseudomonadota</taxon>
        <taxon>Alphaproteobacteria</taxon>
        <taxon>Hyphomicrobiales</taxon>
        <taxon>Phyllobacteriaceae</taxon>
        <taxon>Mesorhizobium</taxon>
    </lineage>
</organism>
<comment type="caution">
    <text evidence="2">The sequence shown here is derived from an EMBL/GenBank/DDBJ whole genome shotgun (WGS) entry which is preliminary data.</text>
</comment>
<sequence length="89" mass="9048">MIFIVANPQADGGSVGDDRSFLSQEGALSSDNHHGATAFAASATGPVTGLTGSPGPHPTASPIMAQHPRHQAIFKSLALPANPWDDAFG</sequence>
<evidence type="ECO:0000256" key="1">
    <source>
        <dbReference type="SAM" id="MobiDB-lite"/>
    </source>
</evidence>
<name>A0ABM9E7I1_9HYPH</name>
<protein>
    <submittedName>
        <fullName evidence="2">Uncharacterized protein</fullName>
    </submittedName>
</protein>
<keyword evidence="3" id="KW-1185">Reference proteome</keyword>
<dbReference type="EMBL" id="CAKXZS010000034">
    <property type="protein sequence ID" value="CAH2405102.1"/>
    <property type="molecule type" value="Genomic_DNA"/>
</dbReference>
<dbReference type="Proteomes" id="UP001152604">
    <property type="component" value="Unassembled WGS sequence"/>
</dbReference>
<feature type="region of interest" description="Disordered" evidence="1">
    <location>
        <begin position="6"/>
        <end position="29"/>
    </location>
</feature>
<dbReference type="RefSeq" id="WP_254027125.1">
    <property type="nucleotide sequence ID" value="NZ_CAKXZS010000034.1"/>
</dbReference>
<evidence type="ECO:0000313" key="2">
    <source>
        <dbReference type="EMBL" id="CAH2405102.1"/>
    </source>
</evidence>